<evidence type="ECO:0000256" key="3">
    <source>
        <dbReference type="ARBA" id="ARBA00022530"/>
    </source>
</evidence>
<keyword evidence="22" id="KW-1185">Reference proteome</keyword>
<evidence type="ECO:0008006" key="23">
    <source>
        <dbReference type="Google" id="ProtNLM"/>
    </source>
</evidence>
<evidence type="ECO:0000256" key="4">
    <source>
        <dbReference type="ARBA" id="ARBA00022536"/>
    </source>
</evidence>
<evidence type="ECO:0000256" key="7">
    <source>
        <dbReference type="ARBA" id="ARBA00022737"/>
    </source>
</evidence>
<dbReference type="Gene3D" id="3.30.60.30">
    <property type="match status" value="8"/>
</dbReference>
<dbReference type="PROSITE" id="PS50025">
    <property type="entry name" value="LAM_G_DOMAIN"/>
    <property type="match status" value="2"/>
</dbReference>
<dbReference type="CDD" id="cd00104">
    <property type="entry name" value="KAZAL_FS"/>
    <property type="match status" value="7"/>
</dbReference>
<keyword evidence="8" id="KW-0221">Differentiation</keyword>
<dbReference type="SUPFAM" id="SSF49899">
    <property type="entry name" value="Concanavalin A-like lectins/glucanases"/>
    <property type="match status" value="2"/>
</dbReference>
<dbReference type="FunFam" id="2.10.25.10:FF:000012">
    <property type="entry name" value="Delta-like protein"/>
    <property type="match status" value="1"/>
</dbReference>
<evidence type="ECO:0000256" key="14">
    <source>
        <dbReference type="PROSITE-ProRule" id="PRU00076"/>
    </source>
</evidence>
<feature type="disulfide bond" evidence="15">
    <location>
        <begin position="699"/>
        <end position="711"/>
    </location>
</feature>
<dbReference type="SMART" id="SM00181">
    <property type="entry name" value="EGF"/>
    <property type="match status" value="5"/>
</dbReference>
<feature type="disulfide bond" evidence="14">
    <location>
        <begin position="1385"/>
        <end position="1394"/>
    </location>
</feature>
<feature type="domain" description="Kazal-like" evidence="20">
    <location>
        <begin position="292"/>
        <end position="338"/>
    </location>
</feature>
<feature type="domain" description="EGF-like" evidence="18">
    <location>
        <begin position="1128"/>
        <end position="1166"/>
    </location>
</feature>
<evidence type="ECO:0000259" key="18">
    <source>
        <dbReference type="PROSITE" id="PS50026"/>
    </source>
</evidence>
<sequence length="1417" mass="154285">MAQTISTRLGECINFTPLVLIILFGHLSYSLETCYKFTSAAGDPCKSLECSFGAECIRTRDGKRAECVCPEKCYTYGDSVGSRPVCGSDGRDYPNECELRRKACVSNKEISVKFQGKCDPCEEVQCPASQICQLDDNRNPICRCNAVEEEIIIICGSDGKTYTNECILRVEACKARKSLRILYNGECGSGRAVNPCESLKCSIYQECDIDRYGIASCVCPPMCPQIMNPVCGSDGKTYDSECELRREACLLHKNVTLVYKGLCGEDGACNGFKCDFGSICVVQSTNSQPTCECQSCTEEYKPVCGSDGISYSNECKLRRESCEQQKSLKVISQGYCNGCEGIKCDYHSVCQIDANGHGKCICIKNCSHIKMPICGSDGVSYANECELRLASCTKKEYLTIASKGPCDICFNVHCKYGARCETGLCVCPSECPQTYEPVCSTDGLTYINECQMRVNACQKNVELGISFYGECQDKGGPESIGSGVGYIKTCDHNTCRFGGVCDYDAEGVPHCICSYQCPTTSGPDDSVCGSDGRLYENECKLQEEACRRQQEIQPALNRLCEDSKLLPCEGEPPLINPSTGKEYYCGDGPDSKQCPPNSYCHKSSRFAKCCREIALVRSCSDSTYGCCSDGVTSAQGADQAGCPSVCNCNRLGSYSTSCDPTTKQCHCKVGIGGLQCDRCEPGYWGLNKISEGNSGCIPCSCNMNGSIRDDCEQMTGRCVCKHGLQGMKCNVCPEETILDQHGCIHVSLIKFYSGSCADMKCRFGSACVENPEKGIQCVCAMRCPEVTLGPGHLIRRTSQVICASDGNTYLSECQMKFFACRMQRKINLVHHGQCRNTPGSSSTSFTSPSSSTTEDESVTQGPARRSTMFKTTLQDTDKPTRELSLSFSEQVSPQTTSATPTIPSKAIKIPALVGNSYLELARLQAYTRLSIEMEFVTYSDSAILLYNGQTGTGDGDFISLSIRKGFIEFRFDLGSGKVVLTSSKTIQLGSVIKLVAKRYLKDGILTVEGQEDVAGASEGDLKSLDLAENLYIGHVPGRNSKIFENIGVKDGFIGCIHSLRIGRKDVDLSYPASKELIKVVDVHDCSDMPCTSNTCLNGGSCHPESGPNFGSYECLCPVGFTGKNCEIKMDVCLNESPCIKGSTCALLPRGGFSCLCSQGQSGKICSQLPREIENAFVPDFWTSSFMVLPSLTNVAQSFVIEVWFTTRDPNGLILYNGQNSAQSRGDFILLNIFDSRVQFSYNLGSSIPNVSGIITLTSRKKVSMNEWHSVRITRDRQKGTLQLDDSATEFGQAKGDLSELNLDQPLYIGGIPDNVNINREAGIMVGLNGAIQRIVVNGEIWDNLMDRATTVNNIADYNGPPCGFTNPCPNNAICLPQFSDYLCSCASNNRSQTCLNLIDARKAISLRKGFVTREVTG</sequence>
<evidence type="ECO:0000256" key="1">
    <source>
        <dbReference type="ARBA" id="ARBA00004302"/>
    </source>
</evidence>
<dbReference type="GO" id="GO:0050769">
    <property type="term" value="P:positive regulation of neurogenesis"/>
    <property type="evidence" value="ECO:0007669"/>
    <property type="project" value="UniProtKB-ARBA"/>
</dbReference>
<reference evidence="21" key="2">
    <citation type="submission" date="2015-06" db="UniProtKB">
        <authorList>
            <consortium name="EnsemblMetazoa"/>
        </authorList>
    </citation>
    <scope>IDENTIFICATION</scope>
</reference>
<accession>T1L555</accession>
<dbReference type="FunFam" id="3.30.60.30:FF:000024">
    <property type="entry name" value="Transmembrane agrin"/>
    <property type="match status" value="3"/>
</dbReference>
<dbReference type="InterPro" id="IPR013320">
    <property type="entry name" value="ConA-like_dom_sf"/>
</dbReference>
<feature type="domain" description="Laminin G" evidence="17">
    <location>
        <begin position="907"/>
        <end position="1085"/>
    </location>
</feature>
<feature type="compositionally biased region" description="Low complexity" evidence="16">
    <location>
        <begin position="837"/>
        <end position="852"/>
    </location>
</feature>
<keyword evidence="5" id="KW-0646">Protease inhibitor</keyword>
<dbReference type="Gene3D" id="2.60.120.200">
    <property type="match status" value="2"/>
</dbReference>
<dbReference type="EMBL" id="CAEY01001221">
    <property type="status" value="NOT_ANNOTATED_CDS"/>
    <property type="molecule type" value="Genomic_DNA"/>
</dbReference>
<feature type="domain" description="Kazal-like" evidence="20">
    <location>
        <begin position="780"/>
        <end position="836"/>
    </location>
</feature>
<dbReference type="InterPro" id="IPR003645">
    <property type="entry name" value="Fol_N"/>
</dbReference>
<dbReference type="Proteomes" id="UP000015104">
    <property type="component" value="Unassembled WGS sequence"/>
</dbReference>
<feature type="disulfide bond" evidence="14">
    <location>
        <begin position="1156"/>
        <end position="1165"/>
    </location>
</feature>
<proteinExistence type="predicted"/>
<dbReference type="InterPro" id="IPR000742">
    <property type="entry name" value="EGF"/>
</dbReference>
<dbReference type="SMART" id="SM00274">
    <property type="entry name" value="FOLN"/>
    <property type="match status" value="8"/>
</dbReference>
<evidence type="ECO:0000256" key="10">
    <source>
        <dbReference type="ARBA" id="ARBA00022900"/>
    </source>
</evidence>
<feature type="domain" description="Kazal-like" evidence="20">
    <location>
        <begin position="68"/>
        <end position="120"/>
    </location>
</feature>
<feature type="domain" description="Kazal-like" evidence="20">
    <location>
        <begin position="361"/>
        <end position="408"/>
    </location>
</feature>
<dbReference type="SUPFAM" id="SSF57196">
    <property type="entry name" value="EGF/Laminin"/>
    <property type="match status" value="3"/>
</dbReference>
<dbReference type="CDD" id="cd00110">
    <property type="entry name" value="LamG"/>
    <property type="match status" value="2"/>
</dbReference>
<dbReference type="InterPro" id="IPR001791">
    <property type="entry name" value="Laminin_G"/>
</dbReference>
<dbReference type="PROSITE" id="PS01186">
    <property type="entry name" value="EGF_2"/>
    <property type="match status" value="1"/>
</dbReference>
<evidence type="ECO:0000256" key="9">
    <source>
        <dbReference type="ARBA" id="ARBA00022869"/>
    </source>
</evidence>
<keyword evidence="4 14" id="KW-0245">EGF-like domain</keyword>
<evidence type="ECO:0000256" key="5">
    <source>
        <dbReference type="ARBA" id="ARBA00022690"/>
    </source>
</evidence>
<feature type="disulfide bond" evidence="15">
    <location>
        <begin position="667"/>
        <end position="676"/>
    </location>
</feature>
<dbReference type="PROSITE" id="PS01248">
    <property type="entry name" value="EGF_LAM_1"/>
    <property type="match status" value="1"/>
</dbReference>
<dbReference type="PROSITE" id="PS51465">
    <property type="entry name" value="KAZAL_2"/>
    <property type="match status" value="8"/>
</dbReference>
<evidence type="ECO:0000259" key="20">
    <source>
        <dbReference type="PROSITE" id="PS51465"/>
    </source>
</evidence>
<dbReference type="Pfam" id="PF00053">
    <property type="entry name" value="EGF_laminin"/>
    <property type="match status" value="2"/>
</dbReference>
<dbReference type="PANTHER" id="PTHR10913">
    <property type="entry name" value="FOLLISTATIN-RELATED"/>
    <property type="match status" value="1"/>
</dbReference>
<evidence type="ECO:0000256" key="2">
    <source>
        <dbReference type="ARBA" id="ARBA00022525"/>
    </source>
</evidence>
<dbReference type="Pfam" id="PF00008">
    <property type="entry name" value="EGF"/>
    <property type="match status" value="1"/>
</dbReference>
<feature type="domain" description="Laminin G" evidence="17">
    <location>
        <begin position="1175"/>
        <end position="1362"/>
    </location>
</feature>
<keyword evidence="9" id="KW-0084">Basement membrane</keyword>
<dbReference type="SMART" id="SM00057">
    <property type="entry name" value="FIMAC"/>
    <property type="match status" value="3"/>
</dbReference>
<dbReference type="InterPro" id="IPR002350">
    <property type="entry name" value="Kazal_dom"/>
</dbReference>
<dbReference type="PROSITE" id="PS50026">
    <property type="entry name" value="EGF_3"/>
    <property type="match status" value="3"/>
</dbReference>
<dbReference type="PRINTS" id="PR00011">
    <property type="entry name" value="EGFLAMININ"/>
</dbReference>
<feature type="domain" description="Laminin EGF-like" evidence="19">
    <location>
        <begin position="699"/>
        <end position="745"/>
    </location>
</feature>
<dbReference type="STRING" id="32264.T1L555"/>
<dbReference type="SMART" id="SM00280">
    <property type="entry name" value="KAZAL"/>
    <property type="match status" value="8"/>
</dbReference>
<dbReference type="PANTHER" id="PTHR10913:SF45">
    <property type="entry name" value="FOLLISTATIN, ISOFORM A-RELATED"/>
    <property type="match status" value="1"/>
</dbReference>
<feature type="region of interest" description="Disordered" evidence="16">
    <location>
        <begin position="833"/>
        <end position="878"/>
    </location>
</feature>
<dbReference type="SMART" id="SM00282">
    <property type="entry name" value="LamG"/>
    <property type="match status" value="2"/>
</dbReference>
<keyword evidence="11 14" id="KW-1015">Disulfide bond</keyword>
<dbReference type="Pfam" id="PF00054">
    <property type="entry name" value="Laminin_G_1"/>
    <property type="match status" value="2"/>
</dbReference>
<dbReference type="PROSITE" id="PS50027">
    <property type="entry name" value="EGF_LAM_2"/>
    <property type="match status" value="2"/>
</dbReference>
<feature type="disulfide bond" evidence="14">
    <location>
        <begin position="1116"/>
        <end position="1125"/>
    </location>
</feature>
<feature type="disulfide bond" evidence="15">
    <location>
        <begin position="646"/>
        <end position="658"/>
    </location>
</feature>
<evidence type="ECO:0000313" key="22">
    <source>
        <dbReference type="Proteomes" id="UP000015104"/>
    </source>
</evidence>
<dbReference type="CDD" id="cd00054">
    <property type="entry name" value="EGF_CA"/>
    <property type="match status" value="1"/>
</dbReference>
<dbReference type="HOGENOM" id="CLU_001582_2_0_1"/>
<feature type="disulfide bond" evidence="15">
    <location>
        <begin position="720"/>
        <end position="729"/>
    </location>
</feature>
<evidence type="ECO:0000259" key="19">
    <source>
        <dbReference type="PROSITE" id="PS50027"/>
    </source>
</evidence>
<dbReference type="InterPro" id="IPR001881">
    <property type="entry name" value="EGF-like_Ca-bd_dom"/>
</dbReference>
<dbReference type="OMA" id="CFEHECE"/>
<dbReference type="GO" id="GO:0005604">
    <property type="term" value="C:basement membrane"/>
    <property type="evidence" value="ECO:0007669"/>
    <property type="project" value="UniProtKB-SubCell"/>
</dbReference>
<dbReference type="SMART" id="SM00180">
    <property type="entry name" value="EGF_Lam"/>
    <property type="match status" value="2"/>
</dbReference>
<dbReference type="Pfam" id="PF07648">
    <property type="entry name" value="Kazal_2"/>
    <property type="match status" value="8"/>
</dbReference>
<feature type="domain" description="Kazal-like" evidence="20">
    <location>
        <begin position="512"/>
        <end position="562"/>
    </location>
</feature>
<evidence type="ECO:0000256" key="13">
    <source>
        <dbReference type="ARBA" id="ARBA00023292"/>
    </source>
</evidence>
<feature type="domain" description="Kazal-like" evidence="20">
    <location>
        <begin position="218"/>
        <end position="265"/>
    </location>
</feature>
<dbReference type="SUPFAM" id="SSF100895">
    <property type="entry name" value="Kazal-type serine protease inhibitors"/>
    <property type="match status" value="8"/>
</dbReference>
<evidence type="ECO:0000313" key="21">
    <source>
        <dbReference type="EnsemblMetazoa" id="tetur43g00220.1"/>
    </source>
</evidence>
<dbReference type="InterPro" id="IPR036058">
    <property type="entry name" value="Kazal_dom_sf"/>
</dbReference>
<dbReference type="InterPro" id="IPR050653">
    <property type="entry name" value="Prot_Inhib_GrowthFact_Antg"/>
</dbReference>
<dbReference type="PROSITE" id="PS00022">
    <property type="entry name" value="EGF_1"/>
    <property type="match status" value="2"/>
</dbReference>
<comment type="subcellular location">
    <subcellularLocation>
        <location evidence="1">Secreted</location>
        <location evidence="1">Extracellular space</location>
        <location evidence="1">Extracellular matrix</location>
        <location evidence="1">Basement membrane</location>
    </subcellularLocation>
</comment>
<dbReference type="Gene3D" id="2.10.25.10">
    <property type="entry name" value="Laminin"/>
    <property type="match status" value="3"/>
</dbReference>
<dbReference type="EnsemblMetazoa" id="tetur43g00220.1">
    <property type="protein sequence ID" value="tetur43g00220.1"/>
    <property type="gene ID" value="tetur43g00220"/>
</dbReference>
<evidence type="ECO:0000256" key="12">
    <source>
        <dbReference type="ARBA" id="ARBA00023180"/>
    </source>
</evidence>
<dbReference type="KEGG" id="tut:107370383"/>
<evidence type="ECO:0000256" key="8">
    <source>
        <dbReference type="ARBA" id="ARBA00022782"/>
    </source>
</evidence>
<evidence type="ECO:0000256" key="16">
    <source>
        <dbReference type="SAM" id="MobiDB-lite"/>
    </source>
</evidence>
<organism evidence="21 22">
    <name type="scientific">Tetranychus urticae</name>
    <name type="common">Two-spotted spider mite</name>
    <dbReference type="NCBI Taxonomy" id="32264"/>
    <lineage>
        <taxon>Eukaryota</taxon>
        <taxon>Metazoa</taxon>
        <taxon>Ecdysozoa</taxon>
        <taxon>Arthropoda</taxon>
        <taxon>Chelicerata</taxon>
        <taxon>Arachnida</taxon>
        <taxon>Acari</taxon>
        <taxon>Acariformes</taxon>
        <taxon>Trombidiformes</taxon>
        <taxon>Prostigmata</taxon>
        <taxon>Eleutherengona</taxon>
        <taxon>Raphignathae</taxon>
        <taxon>Tetranychoidea</taxon>
        <taxon>Tetranychidae</taxon>
        <taxon>Tetranychus</taxon>
    </lineage>
</organism>
<dbReference type="FunFam" id="2.10.25.10:FF:000134">
    <property type="entry name" value="Transmembrane agrin"/>
    <property type="match status" value="1"/>
</dbReference>
<dbReference type="SMART" id="SM00179">
    <property type="entry name" value="EGF_CA"/>
    <property type="match status" value="3"/>
</dbReference>
<feature type="disulfide bond" evidence="15">
    <location>
        <begin position="701"/>
        <end position="718"/>
    </location>
</feature>
<dbReference type="GO" id="GO:0016318">
    <property type="term" value="P:ommatidial rotation"/>
    <property type="evidence" value="ECO:0007669"/>
    <property type="project" value="UniProtKB-ARBA"/>
</dbReference>
<dbReference type="InterPro" id="IPR003884">
    <property type="entry name" value="FacI_MAC"/>
</dbReference>
<evidence type="ECO:0000256" key="6">
    <source>
        <dbReference type="ARBA" id="ARBA00022729"/>
    </source>
</evidence>
<keyword evidence="2" id="KW-0964">Secreted</keyword>
<keyword evidence="3" id="KW-0272">Extracellular matrix</keyword>
<dbReference type="InterPro" id="IPR002049">
    <property type="entry name" value="LE_dom"/>
</dbReference>
<feature type="domain" description="Kazal-like" evidence="20">
    <location>
        <begin position="426"/>
        <end position="473"/>
    </location>
</feature>
<gene>
    <name evidence="21" type="primary">107370383</name>
</gene>
<keyword evidence="7" id="KW-0677">Repeat</keyword>
<feature type="domain" description="Laminin EGF-like" evidence="19">
    <location>
        <begin position="646"/>
        <end position="698"/>
    </location>
</feature>
<evidence type="ECO:0000259" key="17">
    <source>
        <dbReference type="PROSITE" id="PS50025"/>
    </source>
</evidence>
<dbReference type="GO" id="GO:0005576">
    <property type="term" value="C:extracellular region"/>
    <property type="evidence" value="ECO:0007669"/>
    <property type="project" value="TreeGrafter"/>
</dbReference>
<evidence type="ECO:0000256" key="11">
    <source>
        <dbReference type="ARBA" id="ARBA00023157"/>
    </source>
</evidence>
<reference evidence="22" key="1">
    <citation type="submission" date="2011-08" db="EMBL/GenBank/DDBJ databases">
        <authorList>
            <person name="Rombauts S."/>
        </authorList>
    </citation>
    <scope>NUCLEOTIDE SEQUENCE</scope>
    <source>
        <strain evidence="22">London</strain>
    </source>
</reference>
<dbReference type="GO" id="GO:0005509">
    <property type="term" value="F:calcium ion binding"/>
    <property type="evidence" value="ECO:0007669"/>
    <property type="project" value="InterPro"/>
</dbReference>
<keyword evidence="12" id="KW-0325">Glycoprotein</keyword>
<dbReference type="GO" id="GO:0048056">
    <property type="term" value="P:R3/R4 cell differentiation"/>
    <property type="evidence" value="ECO:0007669"/>
    <property type="project" value="UniProtKB-ARBA"/>
</dbReference>
<dbReference type="FunFam" id="2.10.25.10:FF:000209">
    <property type="entry name" value="Laminin subunit alpha 5"/>
    <property type="match status" value="1"/>
</dbReference>
<protein>
    <recommendedName>
        <fullName evidence="23">Agrin</fullName>
    </recommendedName>
</protein>
<dbReference type="eggNOG" id="KOG3509">
    <property type="taxonomic scope" value="Eukaryota"/>
</dbReference>
<evidence type="ECO:0000256" key="15">
    <source>
        <dbReference type="PROSITE-ProRule" id="PRU00460"/>
    </source>
</evidence>
<dbReference type="OrthoDB" id="88467at2759"/>
<keyword evidence="6" id="KW-0732">Signal</keyword>
<name>T1L555_TETUR</name>
<feature type="domain" description="Kazal-like" evidence="20">
    <location>
        <begin position="127"/>
        <end position="189"/>
    </location>
</feature>
<feature type="disulfide bond" evidence="15">
    <location>
        <begin position="648"/>
        <end position="665"/>
    </location>
</feature>
<feature type="domain" description="EGF-like" evidence="18">
    <location>
        <begin position="1086"/>
        <end position="1126"/>
    </location>
</feature>
<keyword evidence="10" id="KW-0722">Serine protease inhibitor</keyword>
<dbReference type="FunFam" id="3.30.60.30:FF:000072">
    <property type="entry name" value="Agrin, putative"/>
    <property type="match status" value="1"/>
</dbReference>
<dbReference type="CDD" id="cd00055">
    <property type="entry name" value="EGF_Lam"/>
    <property type="match status" value="2"/>
</dbReference>
<feature type="domain" description="EGF-like" evidence="18">
    <location>
        <begin position="1358"/>
        <end position="1395"/>
    </location>
</feature>
<keyword evidence="13 15" id="KW-0424">Laminin EGF-like domain</keyword>
<comment type="caution">
    <text evidence="14">Lacks conserved residue(s) required for the propagation of feature annotation.</text>
</comment>